<dbReference type="Proteomes" id="UP000023152">
    <property type="component" value="Unassembled WGS sequence"/>
</dbReference>
<dbReference type="GO" id="GO:0051016">
    <property type="term" value="P:barbed-end actin filament capping"/>
    <property type="evidence" value="ECO:0007669"/>
    <property type="project" value="TreeGrafter"/>
</dbReference>
<evidence type="ECO:0000256" key="4">
    <source>
        <dbReference type="ARBA" id="ARBA00022737"/>
    </source>
</evidence>
<dbReference type="PANTHER" id="PTHR13759">
    <property type="entry name" value="TWINFILIN"/>
    <property type="match status" value="1"/>
</dbReference>
<dbReference type="PANTHER" id="PTHR13759:SF1">
    <property type="entry name" value="TWINFILIN"/>
    <property type="match status" value="1"/>
</dbReference>
<comment type="subcellular location">
    <subcellularLocation>
        <location evidence="1">Cytoplasm</location>
        <location evidence="1">Cytoskeleton</location>
    </subcellularLocation>
</comment>
<dbReference type="AlphaFoldDB" id="X6MZ91"/>
<evidence type="ECO:0000256" key="8">
    <source>
        <dbReference type="SAM" id="MobiDB-lite"/>
    </source>
</evidence>
<evidence type="ECO:0000256" key="5">
    <source>
        <dbReference type="ARBA" id="ARBA00023203"/>
    </source>
</evidence>
<gene>
    <name evidence="10" type="ORF">RFI_17873</name>
</gene>
<evidence type="ECO:0000256" key="3">
    <source>
        <dbReference type="ARBA" id="ARBA00022490"/>
    </source>
</evidence>
<keyword evidence="4" id="KW-0677">Repeat</keyword>
<evidence type="ECO:0000256" key="7">
    <source>
        <dbReference type="ARBA" id="ARBA00038532"/>
    </source>
</evidence>
<dbReference type="InterPro" id="IPR002108">
    <property type="entry name" value="ADF-H"/>
</dbReference>
<reference evidence="10 11" key="1">
    <citation type="journal article" date="2013" name="Curr. Biol.">
        <title>The Genome of the Foraminiferan Reticulomyxa filosa.</title>
        <authorList>
            <person name="Glockner G."/>
            <person name="Hulsmann N."/>
            <person name="Schleicher M."/>
            <person name="Noegel A.A."/>
            <person name="Eichinger L."/>
            <person name="Gallinger C."/>
            <person name="Pawlowski J."/>
            <person name="Sierra R."/>
            <person name="Euteneuer U."/>
            <person name="Pillet L."/>
            <person name="Moustafa A."/>
            <person name="Platzer M."/>
            <person name="Groth M."/>
            <person name="Szafranski K."/>
            <person name="Schliwa M."/>
        </authorList>
    </citation>
    <scope>NUCLEOTIDE SEQUENCE [LARGE SCALE GENOMIC DNA]</scope>
</reference>
<accession>X6MZ91</accession>
<dbReference type="PROSITE" id="PS51263">
    <property type="entry name" value="ADF_H"/>
    <property type="match status" value="2"/>
</dbReference>
<evidence type="ECO:0000256" key="1">
    <source>
        <dbReference type="ARBA" id="ARBA00004245"/>
    </source>
</evidence>
<evidence type="ECO:0000259" key="9">
    <source>
        <dbReference type="PROSITE" id="PS51263"/>
    </source>
</evidence>
<evidence type="ECO:0000256" key="6">
    <source>
        <dbReference type="ARBA" id="ARBA00023212"/>
    </source>
</evidence>
<keyword evidence="5" id="KW-0009">Actin-binding</keyword>
<dbReference type="OMA" id="AMTHQTG"/>
<proteinExistence type="inferred from homology"/>
<dbReference type="Pfam" id="PF00241">
    <property type="entry name" value="Cofilin_ADF"/>
    <property type="match status" value="2"/>
</dbReference>
<dbReference type="GO" id="GO:0005737">
    <property type="term" value="C:cytoplasm"/>
    <property type="evidence" value="ECO:0007669"/>
    <property type="project" value="TreeGrafter"/>
</dbReference>
<dbReference type="SUPFAM" id="SSF55753">
    <property type="entry name" value="Actin depolymerizing proteins"/>
    <property type="match status" value="2"/>
</dbReference>
<feature type="domain" description="ADF-H" evidence="9">
    <location>
        <begin position="5"/>
        <end position="145"/>
    </location>
</feature>
<organism evidence="10 11">
    <name type="scientific">Reticulomyxa filosa</name>
    <dbReference type="NCBI Taxonomy" id="46433"/>
    <lineage>
        <taxon>Eukaryota</taxon>
        <taxon>Sar</taxon>
        <taxon>Rhizaria</taxon>
        <taxon>Retaria</taxon>
        <taxon>Foraminifera</taxon>
        <taxon>Monothalamids</taxon>
        <taxon>Reticulomyxidae</taxon>
        <taxon>Reticulomyxa</taxon>
    </lineage>
</organism>
<dbReference type="InterPro" id="IPR028458">
    <property type="entry name" value="Twinfilin"/>
</dbReference>
<keyword evidence="3" id="KW-0963">Cytoplasm</keyword>
<comment type="subunit">
    <text evidence="7">Interacts with G-actin; ADP-actin form.</text>
</comment>
<dbReference type="Gene3D" id="3.40.20.10">
    <property type="entry name" value="Severin"/>
    <property type="match status" value="2"/>
</dbReference>
<keyword evidence="6" id="KW-0206">Cytoskeleton</keyword>
<feature type="region of interest" description="Disordered" evidence="8">
    <location>
        <begin position="326"/>
        <end position="350"/>
    </location>
</feature>
<dbReference type="OrthoDB" id="10006997at2759"/>
<evidence type="ECO:0000313" key="10">
    <source>
        <dbReference type="EMBL" id="ETO19355.1"/>
    </source>
</evidence>
<sequence>MSSKAPILNNEVISSAFAKAQQDPDFGFLQIGINLGVAIVCTYENKFELKKVQSSSGDTTKDWETIANELEENSHGFYVVRDPSNPKLYVLLHWGPDLSPVKQRMVYASSRATLKGYLGQASFSADYYMSTKAECNVKKLIEQRTLHHQIDFRSDSEIEKQSASIESAPKTAQSSVMQRLPVEILQSVHDCVAKYSKGECKVVIFKLSEDKKSITGEEQKEESISAIRDLLPDDEPRYFMFWHTRVREDEKVPKAPTVRVFGYYCPDASERSLKFTYSTCKNNLIDFCTEQELNFEGKVEFTDKSEFTHEYLDYHVFPVVEAKQTFETPKPPGRKKQGRGKVKIDDDEES</sequence>
<comment type="similarity">
    <text evidence="2">Belongs to the actin-binding proteins ADF family. Twinfilin subfamily.</text>
</comment>
<evidence type="ECO:0000313" key="11">
    <source>
        <dbReference type="Proteomes" id="UP000023152"/>
    </source>
</evidence>
<dbReference type="GO" id="GO:0005884">
    <property type="term" value="C:actin filament"/>
    <property type="evidence" value="ECO:0007669"/>
    <property type="project" value="TreeGrafter"/>
</dbReference>
<comment type="caution">
    <text evidence="10">The sequence shown here is derived from an EMBL/GenBank/DDBJ whole genome shotgun (WGS) entry which is preliminary data.</text>
</comment>
<name>X6MZ91_RETFI</name>
<dbReference type="GO" id="GO:0003785">
    <property type="term" value="F:actin monomer binding"/>
    <property type="evidence" value="ECO:0007669"/>
    <property type="project" value="TreeGrafter"/>
</dbReference>
<feature type="domain" description="ADF-H" evidence="9">
    <location>
        <begin position="174"/>
        <end position="317"/>
    </location>
</feature>
<feature type="compositionally biased region" description="Basic residues" evidence="8">
    <location>
        <begin position="332"/>
        <end position="341"/>
    </location>
</feature>
<dbReference type="InterPro" id="IPR029006">
    <property type="entry name" value="ADF-H/Gelsolin-like_dom_sf"/>
</dbReference>
<protein>
    <recommendedName>
        <fullName evidence="9">ADF-H domain-containing protein</fullName>
    </recommendedName>
</protein>
<dbReference type="GO" id="GO:0030042">
    <property type="term" value="P:actin filament depolymerization"/>
    <property type="evidence" value="ECO:0007669"/>
    <property type="project" value="TreeGrafter"/>
</dbReference>
<dbReference type="EMBL" id="ASPP01013750">
    <property type="protein sequence ID" value="ETO19355.1"/>
    <property type="molecule type" value="Genomic_DNA"/>
</dbReference>
<evidence type="ECO:0000256" key="2">
    <source>
        <dbReference type="ARBA" id="ARBA00009557"/>
    </source>
</evidence>
<dbReference type="GO" id="GO:0051015">
    <property type="term" value="F:actin filament binding"/>
    <property type="evidence" value="ECO:0007669"/>
    <property type="project" value="TreeGrafter"/>
</dbReference>
<keyword evidence="11" id="KW-1185">Reference proteome</keyword>